<dbReference type="NCBIfam" id="TIGR00231">
    <property type="entry name" value="small_GTP"/>
    <property type="match status" value="1"/>
</dbReference>
<keyword evidence="1" id="KW-0547">Nucleotide-binding</keyword>
<dbReference type="InterPro" id="IPR005225">
    <property type="entry name" value="Small_GTP-bd"/>
</dbReference>
<evidence type="ECO:0000313" key="4">
    <source>
        <dbReference type="EMBL" id="ADN96603.1"/>
    </source>
</evidence>
<dbReference type="SMART" id="SM00176">
    <property type="entry name" value="RAN"/>
    <property type="match status" value="1"/>
</dbReference>
<dbReference type="Gene3D" id="3.40.50.300">
    <property type="entry name" value="P-loop containing nucleotide triphosphate hydrolases"/>
    <property type="match status" value="1"/>
</dbReference>
<dbReference type="PRINTS" id="PR00449">
    <property type="entry name" value="RASTRNSFRMNG"/>
</dbReference>
<proteinExistence type="predicted"/>
<protein>
    <submittedName>
        <fullName evidence="4">Rab GTPase 6</fullName>
    </submittedName>
</protein>
<dbReference type="PROSITE" id="PS51419">
    <property type="entry name" value="RAB"/>
    <property type="match status" value="1"/>
</dbReference>
<organism evidence="4">
    <name type="scientific">Euplotoides octocarinatus</name>
    <name type="common">Freshwater ciliate</name>
    <name type="synonym">Euplotes octocarinatus</name>
    <dbReference type="NCBI Taxonomy" id="2716877"/>
    <lineage>
        <taxon>Eukaryota</taxon>
        <taxon>Sar</taxon>
        <taxon>Alveolata</taxon>
        <taxon>Ciliophora</taxon>
        <taxon>Intramacronucleata</taxon>
        <taxon>Spirotrichea</taxon>
        <taxon>Hypotrichia</taxon>
        <taxon>Euplotida</taxon>
        <taxon>Euplotidae</taxon>
        <taxon>Euplotes</taxon>
    </lineage>
</organism>
<evidence type="ECO:0000256" key="1">
    <source>
        <dbReference type="ARBA" id="ARBA00022741"/>
    </source>
</evidence>
<dbReference type="CDD" id="cd01861">
    <property type="entry name" value="Rab6"/>
    <property type="match status" value="1"/>
</dbReference>
<dbReference type="InterPro" id="IPR027417">
    <property type="entry name" value="P-loop_NTPase"/>
</dbReference>
<dbReference type="AlphaFoldDB" id="E2GMZ4"/>
<dbReference type="PROSITE" id="PS51421">
    <property type="entry name" value="RAS"/>
    <property type="match status" value="1"/>
</dbReference>
<dbReference type="EMBL" id="HM371136">
    <property type="protein sequence ID" value="ADN96603.1"/>
    <property type="molecule type" value="Genomic_DNA"/>
</dbReference>
<dbReference type="PROSITE" id="PS51420">
    <property type="entry name" value="RHO"/>
    <property type="match status" value="1"/>
</dbReference>
<dbReference type="SMART" id="SM00175">
    <property type="entry name" value="RAB"/>
    <property type="match status" value="1"/>
</dbReference>
<dbReference type="SUPFAM" id="SSF52540">
    <property type="entry name" value="P-loop containing nucleoside triphosphate hydrolases"/>
    <property type="match status" value="1"/>
</dbReference>
<feature type="region of interest" description="Disordered" evidence="3">
    <location>
        <begin position="181"/>
        <end position="220"/>
    </location>
</feature>
<sequence>MADFVSDALYQSSSTAPVKYKVVFLGDQSVCKTSIILRFMHDTFDPNYQATIGIDFLSKAMVVDDKMVRLQLWDTAGQERFKSLIPSYIQDSSFAIVCYDITSKQTFEHVKTWVDDARNIRGDNVSIIIVGNKIDLAEQREVYTEEGKKLADELGVSFIEASAKAGINIKALFKTLASNLPGNENGKTKGKDAGVQLKKEEKDKNDNDEDAKTKKKPGCC</sequence>
<evidence type="ECO:0000256" key="2">
    <source>
        <dbReference type="ARBA" id="ARBA00023134"/>
    </source>
</evidence>
<dbReference type="GO" id="GO:0005525">
    <property type="term" value="F:GTP binding"/>
    <property type="evidence" value="ECO:0007669"/>
    <property type="project" value="UniProtKB-KW"/>
</dbReference>
<dbReference type="Pfam" id="PF00071">
    <property type="entry name" value="Ras"/>
    <property type="match status" value="1"/>
</dbReference>
<accession>E2GMZ4</accession>
<feature type="compositionally biased region" description="Basic and acidic residues" evidence="3">
    <location>
        <begin position="186"/>
        <end position="205"/>
    </location>
</feature>
<dbReference type="PANTHER" id="PTHR47977">
    <property type="entry name" value="RAS-RELATED PROTEIN RAB"/>
    <property type="match status" value="1"/>
</dbReference>
<keyword evidence="2" id="KW-0342">GTP-binding</keyword>
<dbReference type="SMART" id="SM00173">
    <property type="entry name" value="RAS"/>
    <property type="match status" value="1"/>
</dbReference>
<dbReference type="FunFam" id="3.40.50.300:FF:000823">
    <property type="entry name" value="Small GTPase RAB, putative"/>
    <property type="match status" value="1"/>
</dbReference>
<reference evidence="4" key="1">
    <citation type="submission" date="2010-05" db="EMBL/GenBank/DDBJ databases">
        <title>EoRab6 gene of Euplotes octocarinatus.</title>
        <authorList>
            <person name="Li J."/>
            <person name="Nie Y."/>
            <person name="Liang A."/>
            <person name="Wang W."/>
        </authorList>
    </citation>
    <scope>NUCLEOTIDE SEQUENCE</scope>
</reference>
<name>E2GMZ4_EUPOC</name>
<gene>
    <name evidence="4" type="primary">Rab6</name>
</gene>
<dbReference type="GO" id="GO:0003924">
    <property type="term" value="F:GTPase activity"/>
    <property type="evidence" value="ECO:0007669"/>
    <property type="project" value="InterPro"/>
</dbReference>
<dbReference type="InterPro" id="IPR001806">
    <property type="entry name" value="Small_GTPase"/>
</dbReference>
<dbReference type="SMART" id="SM00174">
    <property type="entry name" value="RHO"/>
    <property type="match status" value="1"/>
</dbReference>
<dbReference type="InterPro" id="IPR050227">
    <property type="entry name" value="Rab"/>
</dbReference>
<evidence type="ECO:0000256" key="3">
    <source>
        <dbReference type="SAM" id="MobiDB-lite"/>
    </source>
</evidence>